<reference evidence="2" key="1">
    <citation type="submission" date="2024-01" db="EMBL/GenBank/DDBJ databases">
        <title>Roseobacter fucihabitans sp. nov., isolated from the brown alga Fucus spiralis.</title>
        <authorList>
            <person name="Hahnke S."/>
            <person name="Berger M."/>
            <person name="Schlingloff A."/>
            <person name="Athale I."/>
            <person name="Neumann-Schaal M."/>
            <person name="Adenaya A."/>
            <person name="Poehlein A."/>
            <person name="Daniel R."/>
            <person name="Pertersen J."/>
            <person name="Brinkhoff T."/>
        </authorList>
    </citation>
    <scope>NUCLEOTIDE SEQUENCE [LARGE SCALE GENOMIC DNA]</scope>
    <source>
        <strain evidence="2">B14</strain>
    </source>
</reference>
<accession>A0ABZ2BQC1</accession>
<evidence type="ECO:0008006" key="3">
    <source>
        <dbReference type="Google" id="ProtNLM"/>
    </source>
</evidence>
<dbReference type="InterPro" id="IPR011008">
    <property type="entry name" value="Dimeric_a/b-barrel"/>
</dbReference>
<protein>
    <recommendedName>
        <fullName evidence="3">ABM domain-containing protein</fullName>
    </recommendedName>
</protein>
<dbReference type="EMBL" id="CP143423">
    <property type="protein sequence ID" value="WVX48185.1"/>
    <property type="molecule type" value="Genomic_DNA"/>
</dbReference>
<dbReference type="Proteomes" id="UP001318682">
    <property type="component" value="Chromosome"/>
</dbReference>
<dbReference type="RefSeq" id="WP_187428641.1">
    <property type="nucleotide sequence ID" value="NZ_CP143423.1"/>
</dbReference>
<keyword evidence="2" id="KW-1185">Reference proteome</keyword>
<dbReference type="SUPFAM" id="SSF54909">
    <property type="entry name" value="Dimeric alpha+beta barrel"/>
    <property type="match status" value="1"/>
</dbReference>
<organism evidence="1 2">
    <name type="scientific">Roseobacter fucihabitans</name>
    <dbReference type="NCBI Taxonomy" id="1537242"/>
    <lineage>
        <taxon>Bacteria</taxon>
        <taxon>Pseudomonadati</taxon>
        <taxon>Pseudomonadota</taxon>
        <taxon>Alphaproteobacteria</taxon>
        <taxon>Rhodobacterales</taxon>
        <taxon>Roseobacteraceae</taxon>
        <taxon>Roseobacter</taxon>
    </lineage>
</organism>
<evidence type="ECO:0000313" key="2">
    <source>
        <dbReference type="Proteomes" id="UP001318682"/>
    </source>
</evidence>
<gene>
    <name evidence="1" type="ORF">ROLI_012630</name>
</gene>
<proteinExistence type="predicted"/>
<sequence>MRILPLFTTLIAFAATDTPRGDPAPGPIAEIVSYRLKPGISIEAAVLAAQGTEAFLRETGAVISRTLSRDDNGVWTDFILWTSLQAAKETEANAMQRPEFARFFAMMAETSVELRYARVMMQMD</sequence>
<evidence type="ECO:0000313" key="1">
    <source>
        <dbReference type="EMBL" id="WVX48185.1"/>
    </source>
</evidence>
<name>A0ABZ2BQC1_9RHOB</name>